<sequence>MRCPDCNHNQRYRDGTRCGKCSYQFVFRKKSDGLSDHALRQIIRRLSDNGQYAFTLTQLTLELCRYWQRSATQILVSGLIFVAIISGFVGFFFGSWSIALLLGIILVIFSVWKTQQQRISLPLSKARKLLDRYQQSHPITALADGRAFAQQTVTATPQDLQYAPERILVVERDDLVDMLVRNRFHATHKTVIVSRSGYPQAAFAACRHFLKHHPAIPVQLLHDASLQGFNLKAQLAADTNWPLARQSLVDLGLSQEAIKNTARLPWLPAGRRANGRLSTDYASMLRTGHRMPIDFIGPKPLLNLLGAAVLAGLLALPTPGSGSDSGDGGGSGGDDFG</sequence>
<dbReference type="EMBL" id="CBTJ020000054">
    <property type="protein sequence ID" value="CDI03242.1"/>
    <property type="molecule type" value="Genomic_DNA"/>
</dbReference>
<reference evidence="3" key="1">
    <citation type="submission" date="2013-07" db="EMBL/GenBank/DDBJ databases">
        <authorList>
            <person name="McIlroy S."/>
        </authorList>
    </citation>
    <scope>NUCLEOTIDE SEQUENCE [LARGE SCALE GENOMIC DNA]</scope>
    <source>
        <strain evidence="3">Run_A_D11</strain>
    </source>
</reference>
<evidence type="ECO:0000256" key="1">
    <source>
        <dbReference type="SAM" id="Phobius"/>
    </source>
</evidence>
<keyword evidence="1" id="KW-0812">Transmembrane</keyword>
<dbReference type="GO" id="GO:0003677">
    <property type="term" value="F:DNA binding"/>
    <property type="evidence" value="ECO:0007669"/>
    <property type="project" value="InterPro"/>
</dbReference>
<dbReference type="Proteomes" id="UP000035760">
    <property type="component" value="Unassembled WGS sequence"/>
</dbReference>
<accession>W6M6D4</accession>
<gene>
    <name evidence="3" type="ORF">BN873_460046</name>
</gene>
<dbReference type="OrthoDB" id="7061802at2"/>
<evidence type="ECO:0000313" key="3">
    <source>
        <dbReference type="EMBL" id="CDI03242.1"/>
    </source>
</evidence>
<comment type="caution">
    <text evidence="3">The sequence shown here is derived from an EMBL/GenBank/DDBJ whole genome shotgun (WGS) entry which is preliminary data.</text>
</comment>
<feature type="domain" description="Topoisomerase 6 subunit A/Spo11 TOPRIM" evidence="2">
    <location>
        <begin position="167"/>
        <end position="229"/>
    </location>
</feature>
<dbReference type="SUPFAM" id="SSF56726">
    <property type="entry name" value="DNA topoisomerase IV, alpha subunit"/>
    <property type="match status" value="1"/>
</dbReference>
<dbReference type="InterPro" id="IPR034136">
    <property type="entry name" value="TOPRIM_Topo6A/Spo11"/>
</dbReference>
<name>W6M6D4_9GAMM</name>
<dbReference type="InterPro" id="IPR036078">
    <property type="entry name" value="Spo11/TopoVI_A_sf"/>
</dbReference>
<dbReference type="RefSeq" id="WP_048673826.1">
    <property type="nucleotide sequence ID" value="NZ_CBTJ020000054.1"/>
</dbReference>
<keyword evidence="4" id="KW-1185">Reference proteome</keyword>
<feature type="transmembrane region" description="Helical" evidence="1">
    <location>
        <begin position="71"/>
        <end position="89"/>
    </location>
</feature>
<keyword evidence="1" id="KW-0472">Membrane</keyword>
<protein>
    <recommendedName>
        <fullName evidence="2">Topoisomerase 6 subunit A/Spo11 TOPRIM domain-containing protein</fullName>
    </recommendedName>
</protein>
<dbReference type="GO" id="GO:0005694">
    <property type="term" value="C:chromosome"/>
    <property type="evidence" value="ECO:0007669"/>
    <property type="project" value="InterPro"/>
</dbReference>
<dbReference type="AlphaFoldDB" id="W6M6D4"/>
<dbReference type="STRING" id="1400863.BN873_460046"/>
<keyword evidence="1" id="KW-1133">Transmembrane helix</keyword>
<evidence type="ECO:0000313" key="4">
    <source>
        <dbReference type="Proteomes" id="UP000035760"/>
    </source>
</evidence>
<dbReference type="Pfam" id="PF21180">
    <property type="entry name" value="TOP6A-Spo11_Toprim"/>
    <property type="match status" value="1"/>
</dbReference>
<reference evidence="3" key="2">
    <citation type="submission" date="2014-03" db="EMBL/GenBank/DDBJ databases">
        <title>Candidatus Competibacter-lineage genomes retrieved from metagenomes reveal functional metabolic diversity.</title>
        <authorList>
            <person name="McIlroy S.J."/>
            <person name="Albertsen M."/>
            <person name="Andresen E.K."/>
            <person name="Saunders A.M."/>
            <person name="Kristiansen R."/>
            <person name="Stokholm-Bjerregaard M."/>
            <person name="Nielsen K.L."/>
            <person name="Nielsen P.H."/>
        </authorList>
    </citation>
    <scope>NUCLEOTIDE SEQUENCE</scope>
    <source>
        <strain evidence="3">Run_A_D11</strain>
    </source>
</reference>
<organism evidence="3 4">
    <name type="scientific">Candidatus Competibacter denitrificans Run_A_D11</name>
    <dbReference type="NCBI Taxonomy" id="1400863"/>
    <lineage>
        <taxon>Bacteria</taxon>
        <taxon>Pseudomonadati</taxon>
        <taxon>Pseudomonadota</taxon>
        <taxon>Gammaproteobacteria</taxon>
        <taxon>Candidatus Competibacteraceae</taxon>
        <taxon>Candidatus Competibacter</taxon>
    </lineage>
</organism>
<dbReference type="Gene3D" id="3.40.1360.10">
    <property type="match status" value="1"/>
</dbReference>
<proteinExistence type="predicted"/>
<evidence type="ECO:0000259" key="2">
    <source>
        <dbReference type="Pfam" id="PF21180"/>
    </source>
</evidence>